<dbReference type="EMBL" id="QQZK01000022">
    <property type="protein sequence ID" value="KAF5103426.1"/>
    <property type="molecule type" value="Genomic_DNA"/>
</dbReference>
<dbReference type="GO" id="GO:0051285">
    <property type="term" value="C:cell cortex of cell tip"/>
    <property type="evidence" value="ECO:0007669"/>
    <property type="project" value="TreeGrafter"/>
</dbReference>
<reference evidence="2" key="1">
    <citation type="journal article" date="2020" name="Front. Microbiol.">
        <title>Phenotypic and Genetic Characterization of the Cheese Ripening Yeast Geotrichum candidum.</title>
        <authorList>
            <person name="Perkins V."/>
            <person name="Vignola S."/>
            <person name="Lessard M.H."/>
            <person name="Plante P.L."/>
            <person name="Corbeil J."/>
            <person name="Dugat-Bony E."/>
            <person name="Frenette M."/>
            <person name="Labrie S."/>
        </authorList>
    </citation>
    <scope>NUCLEOTIDE SEQUENCE</scope>
    <source>
        <strain evidence="2">LMA-70</strain>
    </source>
</reference>
<gene>
    <name evidence="2" type="ORF">DV451_001460</name>
</gene>
<keyword evidence="1" id="KW-1133">Transmembrane helix</keyword>
<feature type="transmembrane region" description="Helical" evidence="1">
    <location>
        <begin position="156"/>
        <end position="179"/>
    </location>
</feature>
<dbReference type="Pfam" id="PF06687">
    <property type="entry name" value="SUR7"/>
    <property type="match status" value="1"/>
</dbReference>
<evidence type="ECO:0000256" key="1">
    <source>
        <dbReference type="SAM" id="Phobius"/>
    </source>
</evidence>
<name>A0A9P5G8Y2_GEOCN</name>
<accession>A0A9P5G8Y2</accession>
<proteinExistence type="predicted"/>
<dbReference type="AlphaFoldDB" id="A0A9P5G8Y2"/>
<dbReference type="InterPro" id="IPR009571">
    <property type="entry name" value="SUR7/Rim9-like_fungi"/>
</dbReference>
<feature type="transmembrane region" description="Helical" evidence="1">
    <location>
        <begin position="233"/>
        <end position="254"/>
    </location>
</feature>
<evidence type="ECO:0000313" key="2">
    <source>
        <dbReference type="EMBL" id="KAF5103426.1"/>
    </source>
</evidence>
<dbReference type="PANTHER" id="PTHR28019">
    <property type="entry name" value="CELL MEMBRANE PROTEIN YLR413W-RELATED"/>
    <property type="match status" value="1"/>
</dbReference>
<dbReference type="PANTHER" id="PTHR28019:SF2">
    <property type="entry name" value="CELL MEMBRANE PROTEIN YLR413W-RELATED"/>
    <property type="match status" value="1"/>
</dbReference>
<feature type="transmembrane region" description="Helical" evidence="1">
    <location>
        <begin position="191"/>
        <end position="213"/>
    </location>
</feature>
<dbReference type="InterPro" id="IPR052413">
    <property type="entry name" value="SUR7_domain"/>
</dbReference>
<dbReference type="Proteomes" id="UP000750522">
    <property type="component" value="Unassembled WGS sequence"/>
</dbReference>
<organism evidence="2 3">
    <name type="scientific">Geotrichum candidum</name>
    <name type="common">Oospora lactis</name>
    <name type="synonym">Dipodascus geotrichum</name>
    <dbReference type="NCBI Taxonomy" id="1173061"/>
    <lineage>
        <taxon>Eukaryota</taxon>
        <taxon>Fungi</taxon>
        <taxon>Dikarya</taxon>
        <taxon>Ascomycota</taxon>
        <taxon>Saccharomycotina</taxon>
        <taxon>Dipodascomycetes</taxon>
        <taxon>Dipodascales</taxon>
        <taxon>Dipodascaceae</taxon>
        <taxon>Geotrichum</taxon>
    </lineage>
</organism>
<protein>
    <recommendedName>
        <fullName evidence="4">SUR7 family protein pun1</fullName>
    </recommendedName>
</protein>
<keyword evidence="1" id="KW-0472">Membrane</keyword>
<comment type="caution">
    <text evidence="2">The sequence shown here is derived from an EMBL/GenBank/DDBJ whole genome shotgun (WGS) entry which is preliminary data.</text>
</comment>
<reference evidence="2" key="2">
    <citation type="submission" date="2020-01" db="EMBL/GenBank/DDBJ databases">
        <authorList>
            <person name="Perkins V."/>
            <person name="Lessard M.-H."/>
            <person name="Dugat-Bony E."/>
            <person name="Frenette M."/>
            <person name="Labrie S."/>
        </authorList>
    </citation>
    <scope>NUCLEOTIDE SEQUENCE</scope>
    <source>
        <strain evidence="2">LMA-70</strain>
    </source>
</reference>
<dbReference type="GO" id="GO:0031505">
    <property type="term" value="P:fungal-type cell wall organization"/>
    <property type="evidence" value="ECO:0007669"/>
    <property type="project" value="TreeGrafter"/>
</dbReference>
<evidence type="ECO:0000313" key="3">
    <source>
        <dbReference type="Proteomes" id="UP000750522"/>
    </source>
</evidence>
<evidence type="ECO:0008006" key="4">
    <source>
        <dbReference type="Google" id="ProtNLM"/>
    </source>
</evidence>
<dbReference type="GO" id="GO:0005886">
    <property type="term" value="C:plasma membrane"/>
    <property type="evidence" value="ECO:0007669"/>
    <property type="project" value="InterPro"/>
</dbReference>
<feature type="transmembrane region" description="Helical" evidence="1">
    <location>
        <begin position="7"/>
        <end position="32"/>
    </location>
</feature>
<sequence>MAGGRNCILLFFPMIGNLAAIILTLIVILGGVRNVNVLRDLYFFKLDLSHITSKTLVGETGLSSVVSTSLIDSAIQDTLSALNISNFYTAALWGYCEGDVASNNATNVTSCSHPEALWWLDVQKILDESLNSTSVNITLPSQLTDYNPTIETASKLMFICYFISIIVLFLGLIAGCFAFHSRGGSCCASIITLVGAIASVIASGTATGLYFVTRNFVNNTTSEYGLVASVNSTMMGLTWGATIAAIWAFVWWILTICCGSTRKSYEPEKEPFIQTAYAPPPHGY</sequence>
<keyword evidence="1" id="KW-0812">Transmembrane</keyword>